<dbReference type="GO" id="GO:0003697">
    <property type="term" value="F:single-stranded DNA binding"/>
    <property type="evidence" value="ECO:0007669"/>
    <property type="project" value="TreeGrafter"/>
</dbReference>
<dbReference type="SUPFAM" id="SSF52540">
    <property type="entry name" value="P-loop containing nucleoside triphosphate hydrolases"/>
    <property type="match status" value="1"/>
</dbReference>
<gene>
    <name evidence="15" type="ORF">KL928_000431</name>
</gene>
<dbReference type="GO" id="GO:0005634">
    <property type="term" value="C:nucleus"/>
    <property type="evidence" value="ECO:0007669"/>
    <property type="project" value="UniProtKB-SubCell"/>
</dbReference>
<dbReference type="GO" id="GO:0000724">
    <property type="term" value="P:double-strand break repair via homologous recombination"/>
    <property type="evidence" value="ECO:0007669"/>
    <property type="project" value="TreeGrafter"/>
</dbReference>
<dbReference type="EMBL" id="JAHLUX010000001">
    <property type="protein sequence ID" value="KAG7821956.1"/>
    <property type="molecule type" value="Genomic_DNA"/>
</dbReference>
<keyword evidence="7" id="KW-0067">ATP-binding</keyword>
<keyword evidence="5" id="KW-0547">Nucleotide-binding</keyword>
<organism evidence="15 16">
    <name type="scientific">Pichia angusta</name>
    <name type="common">Yeast</name>
    <name type="synonym">Hansenula polymorpha</name>
    <dbReference type="NCBI Taxonomy" id="870730"/>
    <lineage>
        <taxon>Eukaryota</taxon>
        <taxon>Fungi</taxon>
        <taxon>Dikarya</taxon>
        <taxon>Ascomycota</taxon>
        <taxon>Saccharomycotina</taxon>
        <taxon>Pichiomycetes</taxon>
        <taxon>Pichiales</taxon>
        <taxon>Pichiaceae</taxon>
        <taxon>Ogataea</taxon>
    </lineage>
</organism>
<evidence type="ECO:0000256" key="12">
    <source>
        <dbReference type="SAM" id="Coils"/>
    </source>
</evidence>
<name>A0AAN6DLP9_PICAN</name>
<keyword evidence="6" id="KW-0227">DNA damage</keyword>
<dbReference type="GO" id="GO:0005524">
    <property type="term" value="F:ATP binding"/>
    <property type="evidence" value="ECO:0007669"/>
    <property type="project" value="UniProtKB-KW"/>
</dbReference>
<comment type="subcellular location">
    <subcellularLocation>
        <location evidence="2">Chromosome</location>
    </subcellularLocation>
    <subcellularLocation>
        <location evidence="1">Nucleus</location>
    </subcellularLocation>
</comment>
<feature type="compositionally biased region" description="Low complexity" evidence="13">
    <location>
        <begin position="1"/>
        <end position="15"/>
    </location>
</feature>
<dbReference type="RefSeq" id="XP_043062326.1">
    <property type="nucleotide sequence ID" value="XM_043204994.1"/>
</dbReference>
<dbReference type="AlphaFoldDB" id="A0AAN6DLP9"/>
<comment type="caution">
    <text evidence="15">The sequence shown here is derived from an EMBL/GenBank/DDBJ whole genome shotgun (WGS) entry which is preliminary data.</text>
</comment>
<dbReference type="PANTHER" id="PTHR19306:SF6">
    <property type="entry name" value="STRUCTURAL MAINTENANCE OF CHROMOSOMES PROTEIN 6"/>
    <property type="match status" value="1"/>
</dbReference>
<evidence type="ECO:0000259" key="14">
    <source>
        <dbReference type="Pfam" id="PF02463"/>
    </source>
</evidence>
<evidence type="ECO:0000256" key="8">
    <source>
        <dbReference type="ARBA" id="ARBA00023054"/>
    </source>
</evidence>
<evidence type="ECO:0000256" key="9">
    <source>
        <dbReference type="ARBA" id="ARBA00023172"/>
    </source>
</evidence>
<evidence type="ECO:0000256" key="1">
    <source>
        <dbReference type="ARBA" id="ARBA00004123"/>
    </source>
</evidence>
<evidence type="ECO:0000256" key="11">
    <source>
        <dbReference type="ARBA" id="ARBA00023242"/>
    </source>
</evidence>
<keyword evidence="10" id="KW-0234">DNA repair</keyword>
<feature type="domain" description="RecF/RecN/SMC N-terminal" evidence="14">
    <location>
        <begin position="92"/>
        <end position="1096"/>
    </location>
</feature>
<evidence type="ECO:0000313" key="15">
    <source>
        <dbReference type="EMBL" id="KAG7821956.1"/>
    </source>
</evidence>
<accession>A0AAN6DLP9</accession>
<evidence type="ECO:0000256" key="2">
    <source>
        <dbReference type="ARBA" id="ARBA00004286"/>
    </source>
</evidence>
<reference evidence="15" key="1">
    <citation type="journal article" date="2021" name="G3 (Bethesda)">
        <title>Genomic diversity, chromosomal rearrangements, and interspecies hybridization in the ogataea polymorpha species complex.</title>
        <authorList>
            <person name="Hanson S.J."/>
            <person name="Cinneide E.O."/>
            <person name="Salzberg L.I."/>
            <person name="Wolfe K.H."/>
            <person name="McGowan J."/>
            <person name="Fitzpatrick D.A."/>
            <person name="Matlin K."/>
        </authorList>
    </citation>
    <scope>NUCLEOTIDE SEQUENCE</scope>
    <source>
        <strain evidence="15">61-244</strain>
    </source>
</reference>
<feature type="region of interest" description="Disordered" evidence="13">
    <location>
        <begin position="1"/>
        <end position="24"/>
    </location>
</feature>
<dbReference type="GO" id="GO:0030915">
    <property type="term" value="C:Smc5-Smc6 complex"/>
    <property type="evidence" value="ECO:0007669"/>
    <property type="project" value="TreeGrafter"/>
</dbReference>
<dbReference type="Proteomes" id="UP001196530">
    <property type="component" value="Unassembled WGS sequence"/>
</dbReference>
<dbReference type="GO" id="GO:0035861">
    <property type="term" value="C:site of double-strand break"/>
    <property type="evidence" value="ECO:0007669"/>
    <property type="project" value="TreeGrafter"/>
</dbReference>
<dbReference type="InterPro" id="IPR027417">
    <property type="entry name" value="P-loop_NTPase"/>
</dbReference>
<keyword evidence="4" id="KW-0158">Chromosome</keyword>
<keyword evidence="8 12" id="KW-0175">Coiled coil</keyword>
<evidence type="ECO:0000256" key="13">
    <source>
        <dbReference type="SAM" id="MobiDB-lite"/>
    </source>
</evidence>
<dbReference type="GO" id="GO:0007059">
    <property type="term" value="P:chromosome segregation"/>
    <property type="evidence" value="ECO:0007669"/>
    <property type="project" value="UniProtKB-ARBA"/>
</dbReference>
<keyword evidence="11" id="KW-0539">Nucleus</keyword>
<dbReference type="InterPro" id="IPR003395">
    <property type="entry name" value="RecF/RecN/SMC_N"/>
</dbReference>
<evidence type="ECO:0000256" key="7">
    <source>
        <dbReference type="ARBA" id="ARBA00022840"/>
    </source>
</evidence>
<evidence type="ECO:0000256" key="10">
    <source>
        <dbReference type="ARBA" id="ARBA00023204"/>
    </source>
</evidence>
<keyword evidence="9" id="KW-0233">DNA recombination</keyword>
<protein>
    <recommendedName>
        <fullName evidence="14">RecF/RecN/SMC N-terminal domain-containing protein</fullName>
    </recommendedName>
</protein>
<evidence type="ECO:0000256" key="5">
    <source>
        <dbReference type="ARBA" id="ARBA00022741"/>
    </source>
</evidence>
<evidence type="ECO:0000313" key="16">
    <source>
        <dbReference type="Proteomes" id="UP001196530"/>
    </source>
</evidence>
<dbReference type="GO" id="GO:0003684">
    <property type="term" value="F:damaged DNA binding"/>
    <property type="evidence" value="ECO:0007669"/>
    <property type="project" value="TreeGrafter"/>
</dbReference>
<evidence type="ECO:0000256" key="6">
    <source>
        <dbReference type="ARBA" id="ARBA00022763"/>
    </source>
</evidence>
<feature type="coiled-coil region" evidence="12">
    <location>
        <begin position="712"/>
        <end position="865"/>
    </location>
</feature>
<dbReference type="Pfam" id="PF02463">
    <property type="entry name" value="SMC_N"/>
    <property type="match status" value="1"/>
</dbReference>
<feature type="coiled-coil region" evidence="12">
    <location>
        <begin position="470"/>
        <end position="505"/>
    </location>
</feature>
<dbReference type="Gene3D" id="3.40.50.300">
    <property type="entry name" value="P-loop containing nucleotide triphosphate hydrolases"/>
    <property type="match status" value="2"/>
</dbReference>
<feature type="coiled-coil region" evidence="12">
    <location>
        <begin position="259"/>
        <end position="300"/>
    </location>
</feature>
<evidence type="ECO:0000256" key="3">
    <source>
        <dbReference type="ARBA" id="ARBA00006793"/>
    </source>
</evidence>
<dbReference type="PANTHER" id="PTHR19306">
    <property type="entry name" value="STRUCTURAL MAINTENANCE OF CHROMOSOMES 5,6 SMC5, SMC6"/>
    <property type="match status" value="1"/>
</dbReference>
<evidence type="ECO:0000256" key="4">
    <source>
        <dbReference type="ARBA" id="ARBA00022454"/>
    </source>
</evidence>
<dbReference type="GeneID" id="66124482"/>
<feature type="coiled-coil region" evidence="12">
    <location>
        <begin position="326"/>
        <end position="416"/>
    </location>
</feature>
<sequence length="1126" mass="127591">MKRSAGDLSSADADAQNTSTATLPSSIETLESLSSAETGYQIAVQDSQIDVNEQFTQNVTRHLKRRRVGLMTQAHNSDLSAVDESPARAGIILRLELYNFMCHAAFKLDFGEQTNFIIGRNGSGKSAILTGISVALGAKASDTDRGNSLKGLIMHGKNVARAIVTFKNEGPEAYRPHEYGKIITIERVLKVDSSPSCQIKGETGKVRSTKKQTIDDILDYYGITIGNPMTILTQTEAKTFLAHSTDEAKFRYFMEGTRLQETFNNVQELQKDVSEIKRKLAQDEEILQESKAKLDRALELWNNFKNSDEFKKQQDLLSGKRLWLEVVNKEEQLRLAKNLLEERRREMENSDKFVAESEDKIRGYQAEKDEKAQTVLDLDEQLQKQEHEKDALKDTLKATQERLKDVQSKQTAIQNEISVDESNLRAVEEKIEIEKSRLDSDTSSVLTNLQTLKTKQEKELGECRARSSELATLVEEIKAQKADLNEAFRKEAGELKGELSRLEQSRAQFHNRQCSRLDGFGTGVVRLFKELQTSAQRYKGRITGPLGMKFSLRSEFDKWGWVIEILLQRQLGTFVAENFSDSSLLRERMKFYQVQSDITVRRAEVFDYSGSVPRGNYLKMVDVLVFDDRTVECGLVDTSKIHSTLLIEDRATAEQVLLADRENRISAVICMIRGGALRISKRNNRLQTDPISAFKNRGWLSLHRTGDAENPTSQLDRQLKETSERLREAEARWRESEKKLDGEAGAAKSEIQELKQRAMVLTKSLAKIENKLEDLQRGTGKLESHQEDHKNLSAQIQLNVERIKTRKAEIEALVQEYRRERDKFTACGSEIKRIQREKAELTAQVEELRDKIGEARDAVRSHQMKIGKFRADVSKLDDFVHAQLPPVIETLARRAESHCSRDDAALAPEDTIEKVDSQIEAIANTLSKIERDVGVSRDQAKLNVIRAHDVYSDVKNKYQDSVKLHNHLASSLQARLDNLTATASLLIQEVNSVFESALRLRGFTGKIDFDFAKARLVLKVSTKPSEKLRNVESFSGGEKSFAQIAFLLAIWKPMQSKVRGLDEFDVFMDQVNRRLALKLILQKVADNPKTQTIFITPLQISQVDGLDHSSVHIHEISPPERVTRAE</sequence>
<proteinExistence type="inferred from homology"/>
<comment type="similarity">
    <text evidence="3">Belongs to the SMC family. SMC6 subfamily.</text>
</comment>